<evidence type="ECO:0000256" key="2">
    <source>
        <dbReference type="SAM" id="Phobius"/>
    </source>
</evidence>
<name>A0A1J5N1W8_9BACT</name>
<dbReference type="PANTHER" id="PTHR33219">
    <property type="entry name" value="YLMG HOMOLOG PROTEIN 2, CHLOROPLASTIC"/>
    <property type="match status" value="1"/>
</dbReference>
<feature type="transmembrane region" description="Helical" evidence="2">
    <location>
        <begin position="7"/>
        <end position="32"/>
    </location>
</feature>
<evidence type="ECO:0000313" key="4">
    <source>
        <dbReference type="Proteomes" id="UP000181901"/>
    </source>
</evidence>
<dbReference type="EMBL" id="LKAQ01000005">
    <property type="protein sequence ID" value="OIQ48808.1"/>
    <property type="molecule type" value="Genomic_DNA"/>
</dbReference>
<dbReference type="GO" id="GO:0016020">
    <property type="term" value="C:membrane"/>
    <property type="evidence" value="ECO:0007669"/>
    <property type="project" value="InterPro"/>
</dbReference>
<dbReference type="OrthoDB" id="47652at2"/>
<feature type="transmembrane region" description="Helical" evidence="2">
    <location>
        <begin position="72"/>
        <end position="94"/>
    </location>
</feature>
<dbReference type="PANTHER" id="PTHR33219:SF14">
    <property type="entry name" value="PROTEIN COFACTOR ASSEMBLY OF COMPLEX C SUBUNIT B CCB3, CHLOROPLASTIC-RELATED"/>
    <property type="match status" value="1"/>
</dbReference>
<keyword evidence="2" id="KW-0472">Membrane</keyword>
<dbReference type="Pfam" id="PF02325">
    <property type="entry name" value="CCB3_YggT"/>
    <property type="match status" value="1"/>
</dbReference>
<keyword evidence="4" id="KW-1185">Reference proteome</keyword>
<keyword evidence="2" id="KW-1133">Transmembrane helix</keyword>
<dbReference type="AlphaFoldDB" id="A0A1J5N1W8"/>
<evidence type="ECO:0000256" key="1">
    <source>
        <dbReference type="ARBA" id="ARBA00010894"/>
    </source>
</evidence>
<comment type="caution">
    <text evidence="3">The sequence shown here is derived from an EMBL/GenBank/DDBJ whole genome shotgun (WGS) entry which is preliminary data.</text>
</comment>
<sequence>MDLIVQAIATVIDIVLSAYFWVVIISALLSWVNPDPYNPIVRFLRGVTEPVFYKIRSWIPFAVVGGFDLSPIVVLLAIKVCQIVVVGNLVRLAYSLNSGSPM</sequence>
<organism evidence="3 4">
    <name type="scientific">Pseudodesulfovibrio hydrargyri</name>
    <dbReference type="NCBI Taxonomy" id="2125990"/>
    <lineage>
        <taxon>Bacteria</taxon>
        <taxon>Pseudomonadati</taxon>
        <taxon>Thermodesulfobacteriota</taxon>
        <taxon>Desulfovibrionia</taxon>
        <taxon>Desulfovibrionales</taxon>
        <taxon>Desulfovibrionaceae</taxon>
    </lineage>
</organism>
<dbReference type="InterPro" id="IPR003425">
    <property type="entry name" value="CCB3/YggT"/>
</dbReference>
<keyword evidence="2" id="KW-0812">Transmembrane</keyword>
<protein>
    <submittedName>
        <fullName evidence="3">YGGT family protein</fullName>
    </submittedName>
</protein>
<accession>A0A1J5N1W8</accession>
<gene>
    <name evidence="3" type="ORF">BerOc1_03561</name>
</gene>
<comment type="similarity">
    <text evidence="1">Belongs to the YggT family.</text>
</comment>
<dbReference type="RefSeq" id="WP_071547245.1">
    <property type="nucleotide sequence ID" value="NZ_LKAQ01000005.1"/>
</dbReference>
<evidence type="ECO:0000313" key="3">
    <source>
        <dbReference type="EMBL" id="OIQ48808.1"/>
    </source>
</evidence>
<proteinExistence type="inferred from homology"/>
<reference evidence="3 4" key="1">
    <citation type="submission" date="2015-09" db="EMBL/GenBank/DDBJ databases">
        <title>Genome of Desulfovibrio dechloracetivorans BerOc1, a mercury methylating strain isolated from highly hydrocarbons and metals contaminated coastal sediments.</title>
        <authorList>
            <person name="Goni Urriza M."/>
            <person name="Gassie C."/>
            <person name="Bouchez O."/>
            <person name="Klopp C."/>
            <person name="Ranchou-Peyruse A."/>
            <person name="Remy G."/>
        </authorList>
    </citation>
    <scope>NUCLEOTIDE SEQUENCE [LARGE SCALE GENOMIC DNA]</scope>
    <source>
        <strain evidence="3 4">BerOc1</strain>
    </source>
</reference>
<dbReference type="Proteomes" id="UP000181901">
    <property type="component" value="Unassembled WGS sequence"/>
</dbReference>